<sequence>MSEYKFSNRVKIADKWSWVVSTLVTVVFFTASLLLTMHAEFSAIVAAGVGISIQFLLPYYVSMAVPADERQSLADHPTADDFHHGAVGGALLLGSLGGFVTMLVTTDLNISLLTGCFLAVIGFMPLRGMLPRR</sequence>
<proteinExistence type="predicted"/>
<evidence type="ECO:0000256" key="1">
    <source>
        <dbReference type="SAM" id="Phobius"/>
    </source>
</evidence>
<name>A0AAE3K635_9EURY</name>
<feature type="transmembrane region" description="Helical" evidence="1">
    <location>
        <begin position="82"/>
        <end position="104"/>
    </location>
</feature>
<keyword evidence="3" id="KW-1185">Reference proteome</keyword>
<keyword evidence="1" id="KW-0812">Transmembrane</keyword>
<feature type="transmembrane region" description="Helical" evidence="1">
    <location>
        <begin position="41"/>
        <end position="61"/>
    </location>
</feature>
<dbReference type="Proteomes" id="UP001202674">
    <property type="component" value="Unassembled WGS sequence"/>
</dbReference>
<accession>A0AAE3K635</accession>
<feature type="transmembrane region" description="Helical" evidence="1">
    <location>
        <begin position="16"/>
        <end position="35"/>
    </location>
</feature>
<comment type="caution">
    <text evidence="2">The sequence shown here is derived from an EMBL/GenBank/DDBJ whole genome shotgun (WGS) entry which is preliminary data.</text>
</comment>
<keyword evidence="1" id="KW-1133">Transmembrane helix</keyword>
<reference evidence="2 3" key="1">
    <citation type="journal article" date="2022" name="Syst. Appl. Microbiol.">
        <title>Natronocalculus amylovorans gen. nov., sp. nov., and Natranaeroarchaeum aerophilus sp. nov., dominant culturable amylolytic natronoarchaea from hypersaline soda lakes in southwestern Siberia.</title>
        <authorList>
            <person name="Sorokin D.Y."/>
            <person name="Elcheninov A.G."/>
            <person name="Khizhniak T.V."/>
            <person name="Koenen M."/>
            <person name="Bale N.J."/>
            <person name="Damste J.S.S."/>
            <person name="Kublanov I.V."/>
        </authorList>
    </citation>
    <scope>NUCLEOTIDE SEQUENCE [LARGE SCALE GENOMIC DNA]</scope>
    <source>
        <strain evidence="2 3">AArc-St1-1</strain>
    </source>
</reference>
<dbReference type="EMBL" id="JAKRVY010000005">
    <property type="protein sequence ID" value="MCL9814000.1"/>
    <property type="molecule type" value="Genomic_DNA"/>
</dbReference>
<feature type="transmembrane region" description="Helical" evidence="1">
    <location>
        <begin position="110"/>
        <end position="130"/>
    </location>
</feature>
<evidence type="ECO:0000313" key="2">
    <source>
        <dbReference type="EMBL" id="MCL9814000.1"/>
    </source>
</evidence>
<keyword evidence="1" id="KW-0472">Membrane</keyword>
<protein>
    <submittedName>
        <fullName evidence="2">Uncharacterized protein</fullName>
    </submittedName>
</protein>
<dbReference type="AlphaFoldDB" id="A0AAE3K635"/>
<dbReference type="RefSeq" id="WP_250596803.1">
    <property type="nucleotide sequence ID" value="NZ_JAKRVY010000005.1"/>
</dbReference>
<evidence type="ECO:0000313" key="3">
    <source>
        <dbReference type="Proteomes" id="UP001202674"/>
    </source>
</evidence>
<organism evidence="2 3">
    <name type="scientific">Natranaeroarchaeum aerophilus</name>
    <dbReference type="NCBI Taxonomy" id="2917711"/>
    <lineage>
        <taxon>Archaea</taxon>
        <taxon>Methanobacteriati</taxon>
        <taxon>Methanobacteriota</taxon>
        <taxon>Stenosarchaea group</taxon>
        <taxon>Halobacteria</taxon>
        <taxon>Halobacteriales</taxon>
        <taxon>Natronoarchaeaceae</taxon>
        <taxon>Natranaeroarchaeum</taxon>
    </lineage>
</organism>
<gene>
    <name evidence="2" type="ORF">AArcSt11_10085</name>
</gene>